<gene>
    <name evidence="5" type="ORF">SALB_00906</name>
</gene>
<dbReference type="PANTHER" id="PTHR33154:SF33">
    <property type="entry name" value="TRANSCRIPTIONAL REPRESSOR SDPR"/>
    <property type="match status" value="1"/>
</dbReference>
<evidence type="ECO:0000256" key="1">
    <source>
        <dbReference type="ARBA" id="ARBA00023015"/>
    </source>
</evidence>
<dbReference type="GO" id="GO:0003677">
    <property type="term" value="F:DNA binding"/>
    <property type="evidence" value="ECO:0007669"/>
    <property type="project" value="UniProtKB-KW"/>
</dbReference>
<dbReference type="GO" id="GO:0003700">
    <property type="term" value="F:DNA-binding transcription factor activity"/>
    <property type="evidence" value="ECO:0007669"/>
    <property type="project" value="InterPro"/>
</dbReference>
<sequence length="140" mass="15740">MKANSATERRPAEIAPRRARRFEDVAHLDLIGKWWLAYAGVVAEDLFKALADPTRRIILDELACQSGQTLFEICSRLTMKHQLGISRQGVSQHLAVLEAAGLVEVRREGRYKFHNLNTAPLRQIAERWPLPDASGPESTP</sequence>
<dbReference type="SUPFAM" id="SSF46785">
    <property type="entry name" value="Winged helix' DNA-binding domain"/>
    <property type="match status" value="1"/>
</dbReference>
<dbReference type="CDD" id="cd00090">
    <property type="entry name" value="HTH_ARSR"/>
    <property type="match status" value="1"/>
</dbReference>
<dbReference type="NCBIfam" id="NF033788">
    <property type="entry name" value="HTH_metalloreg"/>
    <property type="match status" value="1"/>
</dbReference>
<name>A0A401QS51_STRNR</name>
<dbReference type="InterPro" id="IPR001845">
    <property type="entry name" value="HTH_ArsR_DNA-bd_dom"/>
</dbReference>
<dbReference type="InterPro" id="IPR011991">
    <property type="entry name" value="ArsR-like_HTH"/>
</dbReference>
<keyword evidence="1" id="KW-0805">Transcription regulation</keyword>
<keyword evidence="3" id="KW-0804">Transcription</keyword>
<protein>
    <submittedName>
        <fullName evidence="5">Transcriptional regulator</fullName>
    </submittedName>
</protein>
<evidence type="ECO:0000313" key="5">
    <source>
        <dbReference type="EMBL" id="GCB88236.1"/>
    </source>
</evidence>
<accession>A0A401QS51</accession>
<dbReference type="InterPro" id="IPR036390">
    <property type="entry name" value="WH_DNA-bd_sf"/>
</dbReference>
<dbReference type="SMART" id="SM00418">
    <property type="entry name" value="HTH_ARSR"/>
    <property type="match status" value="1"/>
</dbReference>
<organism evidence="5 6">
    <name type="scientific">Streptomyces noursei</name>
    <name type="common">Streptomyces albulus</name>
    <dbReference type="NCBI Taxonomy" id="1971"/>
    <lineage>
        <taxon>Bacteria</taxon>
        <taxon>Bacillati</taxon>
        <taxon>Actinomycetota</taxon>
        <taxon>Actinomycetes</taxon>
        <taxon>Kitasatosporales</taxon>
        <taxon>Streptomycetaceae</taxon>
        <taxon>Streptomyces</taxon>
    </lineage>
</organism>
<dbReference type="PROSITE" id="PS50987">
    <property type="entry name" value="HTH_ARSR_2"/>
    <property type="match status" value="1"/>
</dbReference>
<dbReference type="EMBL" id="BHXC01000006">
    <property type="protein sequence ID" value="GCB88236.1"/>
    <property type="molecule type" value="Genomic_DNA"/>
</dbReference>
<reference evidence="5 6" key="1">
    <citation type="journal article" date="2019" name="Microbiol. Resour. Announc.">
        <title>Draft Genome Sequence of the Most Traditional epsilon-Poly-l-Lysine Producer, Streptomyces albulus NBRC14147.</title>
        <authorList>
            <person name="Yamanaka K."/>
            <person name="Hamano Y."/>
        </authorList>
    </citation>
    <scope>NUCLEOTIDE SEQUENCE [LARGE SCALE GENOMIC DNA]</scope>
    <source>
        <strain evidence="5 6">NBRC 14147</strain>
    </source>
</reference>
<evidence type="ECO:0000256" key="3">
    <source>
        <dbReference type="ARBA" id="ARBA00023163"/>
    </source>
</evidence>
<dbReference type="Gene3D" id="1.10.10.10">
    <property type="entry name" value="Winged helix-like DNA-binding domain superfamily/Winged helix DNA-binding domain"/>
    <property type="match status" value="1"/>
</dbReference>
<dbReference type="Pfam" id="PF12840">
    <property type="entry name" value="HTH_20"/>
    <property type="match status" value="1"/>
</dbReference>
<comment type="caution">
    <text evidence="5">The sequence shown here is derived from an EMBL/GenBank/DDBJ whole genome shotgun (WGS) entry which is preliminary data.</text>
</comment>
<proteinExistence type="predicted"/>
<keyword evidence="2" id="KW-0238">DNA-binding</keyword>
<dbReference type="PANTHER" id="PTHR33154">
    <property type="entry name" value="TRANSCRIPTIONAL REGULATOR, ARSR FAMILY"/>
    <property type="match status" value="1"/>
</dbReference>
<feature type="domain" description="HTH arsR-type" evidence="4">
    <location>
        <begin position="36"/>
        <end position="136"/>
    </location>
</feature>
<dbReference type="InterPro" id="IPR036388">
    <property type="entry name" value="WH-like_DNA-bd_sf"/>
</dbReference>
<evidence type="ECO:0000313" key="6">
    <source>
        <dbReference type="Proteomes" id="UP000288351"/>
    </source>
</evidence>
<evidence type="ECO:0000259" key="4">
    <source>
        <dbReference type="PROSITE" id="PS50987"/>
    </source>
</evidence>
<dbReference type="PRINTS" id="PR00778">
    <property type="entry name" value="HTHARSR"/>
</dbReference>
<dbReference type="AlphaFoldDB" id="A0A401QS51"/>
<dbReference type="InterPro" id="IPR051081">
    <property type="entry name" value="HTH_MetalResp_TranReg"/>
</dbReference>
<evidence type="ECO:0000256" key="2">
    <source>
        <dbReference type="ARBA" id="ARBA00023125"/>
    </source>
</evidence>
<dbReference type="Proteomes" id="UP000288351">
    <property type="component" value="Unassembled WGS sequence"/>
</dbReference>